<gene>
    <name evidence="12" type="ORF">TBRA_LOCUS16807</name>
</gene>
<dbReference type="GO" id="GO:0015031">
    <property type="term" value="P:protein transport"/>
    <property type="evidence" value="ECO:0007669"/>
    <property type="project" value="UniProtKB-KW"/>
</dbReference>
<dbReference type="AlphaFoldDB" id="A0A6H5JAQ3"/>
<dbReference type="GO" id="GO:0031902">
    <property type="term" value="C:late endosome membrane"/>
    <property type="evidence" value="ECO:0007669"/>
    <property type="project" value="TreeGrafter"/>
</dbReference>
<dbReference type="GO" id="GO:0006906">
    <property type="term" value="P:vesicle fusion"/>
    <property type="evidence" value="ECO:0007669"/>
    <property type="project" value="TreeGrafter"/>
</dbReference>
<evidence type="ECO:0000256" key="3">
    <source>
        <dbReference type="ARBA" id="ARBA00022927"/>
    </source>
</evidence>
<comment type="subcellular location">
    <subcellularLocation>
        <location evidence="8">Golgi apparatus</location>
        <location evidence="8">cis-Golgi network membrane</location>
        <topology evidence="8">Single-pass type IV membrane protein</topology>
    </subcellularLocation>
</comment>
<keyword evidence="13" id="KW-1185">Reference proteome</keyword>
<dbReference type="PANTHER" id="PTHR21230:SF1">
    <property type="entry name" value="GOLGI SNAP RECEPTOR COMPLEX MEMBER 2"/>
    <property type="match status" value="1"/>
</dbReference>
<keyword evidence="2 11" id="KW-0812">Transmembrane</keyword>
<dbReference type="GO" id="GO:0012507">
    <property type="term" value="C:ER to Golgi transport vesicle membrane"/>
    <property type="evidence" value="ECO:0007669"/>
    <property type="project" value="TreeGrafter"/>
</dbReference>
<name>A0A6H5JAQ3_9HYME</name>
<dbReference type="InterPro" id="IPR027027">
    <property type="entry name" value="GOSR2/Membrin/Bos1"/>
</dbReference>
<dbReference type="GO" id="GO:0031201">
    <property type="term" value="C:SNARE complex"/>
    <property type="evidence" value="ECO:0007669"/>
    <property type="project" value="TreeGrafter"/>
</dbReference>
<evidence type="ECO:0000256" key="2">
    <source>
        <dbReference type="ARBA" id="ARBA00022692"/>
    </source>
</evidence>
<evidence type="ECO:0000256" key="10">
    <source>
        <dbReference type="PIRNR" id="PIRNR028865"/>
    </source>
</evidence>
<keyword evidence="3 10" id="KW-0653">Protein transport</keyword>
<evidence type="ECO:0000256" key="9">
    <source>
        <dbReference type="ARBA" id="ARBA00038172"/>
    </source>
</evidence>
<dbReference type="GO" id="GO:0005794">
    <property type="term" value="C:Golgi apparatus"/>
    <property type="evidence" value="ECO:0007669"/>
    <property type="project" value="UniProtKB-SubCell"/>
</dbReference>
<dbReference type="GO" id="GO:0005789">
    <property type="term" value="C:endoplasmic reticulum membrane"/>
    <property type="evidence" value="ECO:0007669"/>
    <property type="project" value="TreeGrafter"/>
</dbReference>
<dbReference type="OrthoDB" id="158360at2759"/>
<dbReference type="GO" id="GO:0005484">
    <property type="term" value="F:SNAP receptor activity"/>
    <property type="evidence" value="ECO:0007669"/>
    <property type="project" value="InterPro"/>
</dbReference>
<evidence type="ECO:0000256" key="1">
    <source>
        <dbReference type="ARBA" id="ARBA00022448"/>
    </source>
</evidence>
<accession>A0A6H5JAQ3</accession>
<comment type="similarity">
    <text evidence="9 10">Belongs to the GOSR2 family.</text>
</comment>
<evidence type="ECO:0000256" key="7">
    <source>
        <dbReference type="ARBA" id="ARBA00037078"/>
    </source>
</evidence>
<evidence type="ECO:0000313" key="13">
    <source>
        <dbReference type="Proteomes" id="UP000479190"/>
    </source>
</evidence>
<evidence type="ECO:0000256" key="5">
    <source>
        <dbReference type="ARBA" id="ARBA00023034"/>
    </source>
</evidence>
<reference evidence="12 13" key="1">
    <citation type="submission" date="2020-02" db="EMBL/GenBank/DDBJ databases">
        <authorList>
            <person name="Ferguson B K."/>
        </authorList>
    </citation>
    <scope>NUCLEOTIDE SEQUENCE [LARGE SCALE GENOMIC DNA]</scope>
</reference>
<dbReference type="SUPFAM" id="SSF58038">
    <property type="entry name" value="SNARE fusion complex"/>
    <property type="match status" value="1"/>
</dbReference>
<keyword evidence="5" id="KW-0333">Golgi apparatus</keyword>
<comment type="function">
    <text evidence="7 10">Involved in transport of proteins from the cis/medial-Golgi to the trans-Golgi network.</text>
</comment>
<organism evidence="12 13">
    <name type="scientific">Trichogramma brassicae</name>
    <dbReference type="NCBI Taxonomy" id="86971"/>
    <lineage>
        <taxon>Eukaryota</taxon>
        <taxon>Metazoa</taxon>
        <taxon>Ecdysozoa</taxon>
        <taxon>Arthropoda</taxon>
        <taxon>Hexapoda</taxon>
        <taxon>Insecta</taxon>
        <taxon>Pterygota</taxon>
        <taxon>Neoptera</taxon>
        <taxon>Endopterygota</taxon>
        <taxon>Hymenoptera</taxon>
        <taxon>Apocrita</taxon>
        <taxon>Proctotrupomorpha</taxon>
        <taxon>Chalcidoidea</taxon>
        <taxon>Trichogrammatidae</taxon>
        <taxon>Trichogramma</taxon>
    </lineage>
</organism>
<dbReference type="EMBL" id="CADCXV010001560">
    <property type="protein sequence ID" value="CAB0045277.1"/>
    <property type="molecule type" value="Genomic_DNA"/>
</dbReference>
<evidence type="ECO:0000256" key="11">
    <source>
        <dbReference type="SAM" id="Phobius"/>
    </source>
</evidence>
<keyword evidence="4 11" id="KW-1133">Transmembrane helix</keyword>
<evidence type="ECO:0000256" key="6">
    <source>
        <dbReference type="ARBA" id="ARBA00023136"/>
    </source>
</evidence>
<keyword evidence="6 10" id="KW-0472">Membrane</keyword>
<dbReference type="Pfam" id="PF12352">
    <property type="entry name" value="V-SNARE_C"/>
    <property type="match status" value="1"/>
</dbReference>
<dbReference type="PANTHER" id="PTHR21230">
    <property type="entry name" value="VESICLE TRANSPORT V-SNARE PROTEIN VTI1-RELATED"/>
    <property type="match status" value="1"/>
</dbReference>
<protein>
    <recommendedName>
        <fullName evidence="14">t-SNARE coiled-coil homology domain-containing protein</fullName>
    </recommendedName>
</protein>
<dbReference type="Gene3D" id="1.20.5.110">
    <property type="match status" value="1"/>
</dbReference>
<sequence length="214" mass="24975">MEVCYYKTNSYLQETQDLLSHLEKSSNLSAEDREEIEQKIKEKFEKINSNFDQLDILASKVPLTMRQSAKMKVDQLKYDARHLSAAFDSWKYMNFQRQREASEREELLSRQFTTNDHVDIMIDHVVQHNTSVRNAVNGVDNMLEHGSDILDNLRSQRTTLRGAHKRLIDIGNTVGLSNTTMRLIEQRVRSDSFVFFGGIFVTILVLFIVVYYFL</sequence>
<feature type="transmembrane region" description="Helical" evidence="11">
    <location>
        <begin position="192"/>
        <end position="213"/>
    </location>
</feature>
<dbReference type="GO" id="GO:0000149">
    <property type="term" value="F:SNARE binding"/>
    <property type="evidence" value="ECO:0007669"/>
    <property type="project" value="TreeGrafter"/>
</dbReference>
<dbReference type="Proteomes" id="UP000479190">
    <property type="component" value="Unassembled WGS sequence"/>
</dbReference>
<evidence type="ECO:0000256" key="8">
    <source>
        <dbReference type="ARBA" id="ARBA00037862"/>
    </source>
</evidence>
<keyword evidence="1 10" id="KW-0813">Transport</keyword>
<evidence type="ECO:0008006" key="14">
    <source>
        <dbReference type="Google" id="ProtNLM"/>
    </source>
</evidence>
<dbReference type="SUPFAM" id="SSF47661">
    <property type="entry name" value="t-snare proteins"/>
    <property type="match status" value="1"/>
</dbReference>
<dbReference type="InterPro" id="IPR010989">
    <property type="entry name" value="SNARE"/>
</dbReference>
<evidence type="ECO:0000256" key="4">
    <source>
        <dbReference type="ARBA" id="ARBA00022989"/>
    </source>
</evidence>
<dbReference type="CDD" id="cd15863">
    <property type="entry name" value="SNARE_GS27"/>
    <property type="match status" value="1"/>
</dbReference>
<evidence type="ECO:0000313" key="12">
    <source>
        <dbReference type="EMBL" id="CAB0045277.1"/>
    </source>
</evidence>
<proteinExistence type="inferred from homology"/>
<dbReference type="PIRSF" id="PIRSF028865">
    <property type="entry name" value="Membrin-2"/>
    <property type="match status" value="1"/>
</dbReference>